<dbReference type="Proteomes" id="UP000011134">
    <property type="component" value="Unassembled WGS sequence"/>
</dbReference>
<comment type="caution">
    <text evidence="6">The sequence shown here is derived from an EMBL/GenBank/DDBJ whole genome shotgun (WGS) entry which is preliminary data.</text>
</comment>
<dbReference type="PATRIC" id="fig|1056511.3.peg.1412"/>
<dbReference type="GO" id="GO:0004364">
    <property type="term" value="F:glutathione transferase activity"/>
    <property type="evidence" value="ECO:0007669"/>
    <property type="project" value="UniProtKB-EC"/>
</dbReference>
<evidence type="ECO:0000256" key="2">
    <source>
        <dbReference type="ARBA" id="ARBA00022679"/>
    </source>
</evidence>
<dbReference type="SFLD" id="SFLDG00358">
    <property type="entry name" value="Main_(cytGST)"/>
    <property type="match status" value="1"/>
</dbReference>
<dbReference type="OrthoDB" id="9782992at2"/>
<feature type="domain" description="GST C-terminal" evidence="5">
    <location>
        <begin position="83"/>
        <end position="205"/>
    </location>
</feature>
<keyword evidence="7" id="KW-1185">Reference proteome</keyword>
<dbReference type="InterPro" id="IPR036249">
    <property type="entry name" value="Thioredoxin-like_sf"/>
</dbReference>
<evidence type="ECO:0000256" key="3">
    <source>
        <dbReference type="ARBA" id="ARBA00047960"/>
    </source>
</evidence>
<comment type="catalytic activity">
    <reaction evidence="3">
        <text>RX + glutathione = an S-substituted glutathione + a halide anion + H(+)</text>
        <dbReference type="Rhea" id="RHEA:16437"/>
        <dbReference type="ChEBI" id="CHEBI:15378"/>
        <dbReference type="ChEBI" id="CHEBI:16042"/>
        <dbReference type="ChEBI" id="CHEBI:17792"/>
        <dbReference type="ChEBI" id="CHEBI:57925"/>
        <dbReference type="ChEBI" id="CHEBI:90779"/>
        <dbReference type="EC" id="2.5.1.18"/>
    </reaction>
</comment>
<dbReference type="InterPro" id="IPR050983">
    <property type="entry name" value="GST_Omega/HSP26"/>
</dbReference>
<evidence type="ECO:0000313" key="6">
    <source>
        <dbReference type="EMBL" id="ELR66884.1"/>
    </source>
</evidence>
<accession>L8JH89</accession>
<dbReference type="AlphaFoldDB" id="L8JH89"/>
<evidence type="ECO:0000256" key="1">
    <source>
        <dbReference type="ARBA" id="ARBA00012452"/>
    </source>
</evidence>
<dbReference type="CDD" id="cd00299">
    <property type="entry name" value="GST_C_family"/>
    <property type="match status" value="1"/>
</dbReference>
<feature type="domain" description="GST N-terminal" evidence="4">
    <location>
        <begin position="1"/>
        <end position="79"/>
    </location>
</feature>
<dbReference type="CDD" id="cd00570">
    <property type="entry name" value="GST_N_family"/>
    <property type="match status" value="1"/>
</dbReference>
<dbReference type="RefSeq" id="WP_007463950.1">
    <property type="nucleotide sequence ID" value="NZ_AMZO01000006.1"/>
</dbReference>
<dbReference type="Pfam" id="PF13410">
    <property type="entry name" value="GST_C_2"/>
    <property type="match status" value="1"/>
</dbReference>
<evidence type="ECO:0000259" key="4">
    <source>
        <dbReference type="PROSITE" id="PS50404"/>
    </source>
</evidence>
<dbReference type="SFLD" id="SFLDG01152">
    <property type="entry name" value="Main.3:_Omega-_and_Tau-like"/>
    <property type="match status" value="1"/>
</dbReference>
<dbReference type="GO" id="GO:0005737">
    <property type="term" value="C:cytoplasm"/>
    <property type="evidence" value="ECO:0007669"/>
    <property type="project" value="TreeGrafter"/>
</dbReference>
<evidence type="ECO:0000259" key="5">
    <source>
        <dbReference type="PROSITE" id="PS50405"/>
    </source>
</evidence>
<gene>
    <name evidence="6" type="ORF">C942_04583</name>
</gene>
<dbReference type="InterPro" id="IPR010987">
    <property type="entry name" value="Glutathione-S-Trfase_C-like"/>
</dbReference>
<dbReference type="EMBL" id="AMZO01000006">
    <property type="protein sequence ID" value="ELR66884.1"/>
    <property type="molecule type" value="Genomic_DNA"/>
</dbReference>
<dbReference type="InterPro" id="IPR004045">
    <property type="entry name" value="Glutathione_S-Trfase_N"/>
</dbReference>
<organism evidence="6 7">
    <name type="scientific">Photobacterium marinum</name>
    <dbReference type="NCBI Taxonomy" id="1056511"/>
    <lineage>
        <taxon>Bacteria</taxon>
        <taxon>Pseudomonadati</taxon>
        <taxon>Pseudomonadota</taxon>
        <taxon>Gammaproteobacteria</taxon>
        <taxon>Vibrionales</taxon>
        <taxon>Vibrionaceae</taxon>
        <taxon>Photobacterium</taxon>
    </lineage>
</organism>
<keyword evidence="2 6" id="KW-0808">Transferase</keyword>
<reference evidence="6 7" key="1">
    <citation type="submission" date="2012-12" db="EMBL/GenBank/DDBJ databases">
        <title>Genome Assembly of Photobacterium sp. AK15.</title>
        <authorList>
            <person name="Khatri I."/>
            <person name="Vaidya B."/>
            <person name="Srinivas T.N.R."/>
            <person name="Subramanian S."/>
            <person name="Pinnaka A."/>
        </authorList>
    </citation>
    <scope>NUCLEOTIDE SEQUENCE [LARGE SCALE GENOMIC DNA]</scope>
    <source>
        <strain evidence="6 7">AK15</strain>
    </source>
</reference>
<dbReference type="PANTHER" id="PTHR43968:SF6">
    <property type="entry name" value="GLUTATHIONE S-TRANSFERASE OMEGA"/>
    <property type="match status" value="1"/>
</dbReference>
<dbReference type="PROSITE" id="PS50404">
    <property type="entry name" value="GST_NTER"/>
    <property type="match status" value="1"/>
</dbReference>
<dbReference type="Pfam" id="PF13409">
    <property type="entry name" value="GST_N_2"/>
    <property type="match status" value="1"/>
</dbReference>
<name>L8JH89_9GAMM</name>
<dbReference type="InterPro" id="IPR045073">
    <property type="entry name" value="Omega/Tau-like"/>
</dbReference>
<dbReference type="Gene3D" id="3.40.30.10">
    <property type="entry name" value="Glutaredoxin"/>
    <property type="match status" value="1"/>
</dbReference>
<dbReference type="PANTHER" id="PTHR43968">
    <property type="match status" value="1"/>
</dbReference>
<dbReference type="InterPro" id="IPR040079">
    <property type="entry name" value="Glutathione_S-Trfase"/>
</dbReference>
<protein>
    <recommendedName>
        <fullName evidence="1">glutathione transferase</fullName>
        <ecNumber evidence="1">2.5.1.18</ecNumber>
    </recommendedName>
</protein>
<evidence type="ECO:0000313" key="7">
    <source>
        <dbReference type="Proteomes" id="UP000011134"/>
    </source>
</evidence>
<dbReference type="SFLD" id="SFLDS00019">
    <property type="entry name" value="Glutathione_Transferase_(cytos"/>
    <property type="match status" value="1"/>
</dbReference>
<sequence>MIKVISFKICPFVQRVTALLEAKNIAYDIEYISLKDKPQWFLDLSPNGQVPVLVTENGTALFESEAIVEYINEVYGLLESDVSPEQRAIDRAWSYQGAKQYLVQCGAMRSPDCETLAERSANLSKAFAKAEKVLGDGPYFKGESLSNVDIAWLPLLHRADIIEKHTKYDFLSDFPKVKAWQQALIATGLAERSVFADFEDVFSGFYLSEATYLGNSDEGLGNRGESCSSQYASRCSSSSCC</sequence>
<dbReference type="EC" id="2.5.1.18" evidence="1"/>
<dbReference type="PROSITE" id="PS50405">
    <property type="entry name" value="GST_CTER"/>
    <property type="match status" value="1"/>
</dbReference>
<dbReference type="SUPFAM" id="SSF47616">
    <property type="entry name" value="GST C-terminal domain-like"/>
    <property type="match status" value="1"/>
</dbReference>
<dbReference type="InterPro" id="IPR036282">
    <property type="entry name" value="Glutathione-S-Trfase_C_sf"/>
</dbReference>
<proteinExistence type="predicted"/>
<dbReference type="Gene3D" id="1.20.1050.10">
    <property type="match status" value="1"/>
</dbReference>
<dbReference type="SUPFAM" id="SSF52833">
    <property type="entry name" value="Thioredoxin-like"/>
    <property type="match status" value="1"/>
</dbReference>